<dbReference type="Pfam" id="PF13359">
    <property type="entry name" value="DDE_Tnp_4"/>
    <property type="match status" value="1"/>
</dbReference>
<evidence type="ECO:0000256" key="7">
    <source>
        <dbReference type="ARBA" id="ARBA00023242"/>
    </source>
</evidence>
<comment type="subcellular location">
    <subcellularLocation>
        <location evidence="2">Nucleus</location>
    </subcellularLocation>
</comment>
<name>A0AAV8XLL3_9CUCU</name>
<evidence type="ECO:0000313" key="10">
    <source>
        <dbReference type="Proteomes" id="UP001162162"/>
    </source>
</evidence>
<dbReference type="GO" id="GO:0004518">
    <property type="term" value="F:nuclease activity"/>
    <property type="evidence" value="ECO:0007669"/>
    <property type="project" value="UniProtKB-KW"/>
</dbReference>
<reference evidence="9" key="1">
    <citation type="journal article" date="2023" name="Insect Mol. Biol.">
        <title>Genome sequencing provides insights into the evolution of gene families encoding plant cell wall-degrading enzymes in longhorned beetles.</title>
        <authorList>
            <person name="Shin N.R."/>
            <person name="Okamura Y."/>
            <person name="Kirsch R."/>
            <person name="Pauchet Y."/>
        </authorList>
    </citation>
    <scope>NUCLEOTIDE SEQUENCE</scope>
    <source>
        <strain evidence="9">AMC_N1</strain>
    </source>
</reference>
<evidence type="ECO:0000256" key="4">
    <source>
        <dbReference type="ARBA" id="ARBA00022722"/>
    </source>
</evidence>
<dbReference type="InterPro" id="IPR027806">
    <property type="entry name" value="HARBI1_dom"/>
</dbReference>
<feature type="non-terminal residue" evidence="9">
    <location>
        <position position="297"/>
    </location>
</feature>
<dbReference type="GO" id="GO:0016787">
    <property type="term" value="F:hydrolase activity"/>
    <property type="evidence" value="ECO:0007669"/>
    <property type="project" value="UniProtKB-KW"/>
</dbReference>
<dbReference type="AlphaFoldDB" id="A0AAV8XLL3"/>
<evidence type="ECO:0000256" key="3">
    <source>
        <dbReference type="ARBA" id="ARBA00006958"/>
    </source>
</evidence>
<evidence type="ECO:0000256" key="5">
    <source>
        <dbReference type="ARBA" id="ARBA00022723"/>
    </source>
</evidence>
<evidence type="ECO:0000259" key="8">
    <source>
        <dbReference type="Pfam" id="PF13359"/>
    </source>
</evidence>
<keyword evidence="7" id="KW-0539">Nucleus</keyword>
<dbReference type="GO" id="GO:0046872">
    <property type="term" value="F:metal ion binding"/>
    <property type="evidence" value="ECO:0007669"/>
    <property type="project" value="UniProtKB-KW"/>
</dbReference>
<evidence type="ECO:0000256" key="2">
    <source>
        <dbReference type="ARBA" id="ARBA00004123"/>
    </source>
</evidence>
<dbReference type="GO" id="GO:0005634">
    <property type="term" value="C:nucleus"/>
    <property type="evidence" value="ECO:0007669"/>
    <property type="project" value="UniProtKB-SubCell"/>
</dbReference>
<dbReference type="InterPro" id="IPR045249">
    <property type="entry name" value="HARBI1-like"/>
</dbReference>
<accession>A0AAV8XLL3</accession>
<evidence type="ECO:0000313" key="9">
    <source>
        <dbReference type="EMBL" id="KAJ8939902.1"/>
    </source>
</evidence>
<keyword evidence="10" id="KW-1185">Reference proteome</keyword>
<comment type="cofactor">
    <cofactor evidence="1">
        <name>a divalent metal cation</name>
        <dbReference type="ChEBI" id="CHEBI:60240"/>
    </cofactor>
</comment>
<keyword evidence="5" id="KW-0479">Metal-binding</keyword>
<keyword evidence="4" id="KW-0540">Nuclease</keyword>
<dbReference type="Proteomes" id="UP001162162">
    <property type="component" value="Unassembled WGS sequence"/>
</dbReference>
<dbReference type="EMBL" id="JAPWTK010000460">
    <property type="protein sequence ID" value="KAJ8939902.1"/>
    <property type="molecule type" value="Genomic_DNA"/>
</dbReference>
<evidence type="ECO:0000256" key="6">
    <source>
        <dbReference type="ARBA" id="ARBA00022801"/>
    </source>
</evidence>
<organism evidence="9 10">
    <name type="scientific">Aromia moschata</name>
    <dbReference type="NCBI Taxonomy" id="1265417"/>
    <lineage>
        <taxon>Eukaryota</taxon>
        <taxon>Metazoa</taxon>
        <taxon>Ecdysozoa</taxon>
        <taxon>Arthropoda</taxon>
        <taxon>Hexapoda</taxon>
        <taxon>Insecta</taxon>
        <taxon>Pterygota</taxon>
        <taxon>Neoptera</taxon>
        <taxon>Endopterygota</taxon>
        <taxon>Coleoptera</taxon>
        <taxon>Polyphaga</taxon>
        <taxon>Cucujiformia</taxon>
        <taxon>Chrysomeloidea</taxon>
        <taxon>Cerambycidae</taxon>
        <taxon>Cerambycinae</taxon>
        <taxon>Callichromatini</taxon>
        <taxon>Aromia</taxon>
    </lineage>
</organism>
<gene>
    <name evidence="9" type="ORF">NQ318_023243</name>
</gene>
<feature type="domain" description="DDE Tnp4" evidence="8">
    <location>
        <begin position="64"/>
        <end position="216"/>
    </location>
</feature>
<protein>
    <recommendedName>
        <fullName evidence="8">DDE Tnp4 domain-containing protein</fullName>
    </recommendedName>
</protein>
<proteinExistence type="inferred from homology"/>
<dbReference type="PANTHER" id="PTHR22930">
    <property type="match status" value="1"/>
</dbReference>
<sequence length="297" mass="33996">MLKRDALAAGWLKIAESPRLQEQPRVATSLSENHRVQRALQACSPLFNNLYLKKVTDYPLQILHGSEFINYHGIFSIVVLALVDADYNFIFAYCRCQGRISDGDVYMNTGFYQKMCRNELGFPPSECVPQKQMPLPYVFVADSAFALTENMMKPYAGTHNKGSRERVFNYRLSRARSIVENVFGIMSAVFRVLRKPILLQPDKATNIAMTCALLHNFLKRSKNSKSLYNPTCSFDTENEYGVIQPGSWRNDRDGITSLIPMRNIPRRAPLFAKDVRDQFSEFFITNGAVSWQNNYCK</sequence>
<keyword evidence="6" id="KW-0378">Hydrolase</keyword>
<comment type="caution">
    <text evidence="9">The sequence shown here is derived from an EMBL/GenBank/DDBJ whole genome shotgun (WGS) entry which is preliminary data.</text>
</comment>
<dbReference type="PANTHER" id="PTHR22930:SF269">
    <property type="entry name" value="NUCLEASE HARBI1-LIKE PROTEIN"/>
    <property type="match status" value="1"/>
</dbReference>
<evidence type="ECO:0000256" key="1">
    <source>
        <dbReference type="ARBA" id="ARBA00001968"/>
    </source>
</evidence>
<comment type="similarity">
    <text evidence="3">Belongs to the HARBI1 family.</text>
</comment>